<comment type="caution">
    <text evidence="2">The sequence shown here is derived from an EMBL/GenBank/DDBJ whole genome shotgun (WGS) entry which is preliminary data.</text>
</comment>
<evidence type="ECO:0000313" key="3">
    <source>
        <dbReference type="Proteomes" id="UP000326757"/>
    </source>
</evidence>
<keyword evidence="1" id="KW-0472">Membrane</keyword>
<organism evidence="2 3">
    <name type="scientific">Monilinia laxa</name>
    <name type="common">Brown rot fungus</name>
    <name type="synonym">Sclerotinia laxa</name>
    <dbReference type="NCBI Taxonomy" id="61186"/>
    <lineage>
        <taxon>Eukaryota</taxon>
        <taxon>Fungi</taxon>
        <taxon>Dikarya</taxon>
        <taxon>Ascomycota</taxon>
        <taxon>Pezizomycotina</taxon>
        <taxon>Leotiomycetes</taxon>
        <taxon>Helotiales</taxon>
        <taxon>Sclerotiniaceae</taxon>
        <taxon>Monilinia</taxon>
    </lineage>
</organism>
<keyword evidence="3" id="KW-1185">Reference proteome</keyword>
<dbReference type="EMBL" id="VIGI01000002">
    <property type="protein sequence ID" value="KAB8303982.1"/>
    <property type="molecule type" value="Genomic_DNA"/>
</dbReference>
<reference evidence="2 3" key="1">
    <citation type="submission" date="2019-06" db="EMBL/GenBank/DDBJ databases">
        <title>Genome Sequence of the Brown Rot Fungal Pathogen Monilinia laxa.</title>
        <authorList>
            <person name="De Miccolis Angelini R.M."/>
            <person name="Landi L."/>
            <person name="Abate D."/>
            <person name="Pollastro S."/>
            <person name="Romanazzi G."/>
            <person name="Faretra F."/>
        </authorList>
    </citation>
    <scope>NUCLEOTIDE SEQUENCE [LARGE SCALE GENOMIC DNA]</scope>
    <source>
        <strain evidence="2 3">Mlax316</strain>
    </source>
</reference>
<evidence type="ECO:0000256" key="1">
    <source>
        <dbReference type="SAM" id="Phobius"/>
    </source>
</evidence>
<protein>
    <submittedName>
        <fullName evidence="2">Uncharacterized protein</fullName>
    </submittedName>
</protein>
<gene>
    <name evidence="2" type="ORF">EYC80_005335</name>
</gene>
<keyword evidence="1" id="KW-0812">Transmembrane</keyword>
<name>A0A5N6KJV7_MONLA</name>
<feature type="transmembrane region" description="Helical" evidence="1">
    <location>
        <begin position="41"/>
        <end position="59"/>
    </location>
</feature>
<evidence type="ECO:0000313" key="2">
    <source>
        <dbReference type="EMBL" id="KAB8303982.1"/>
    </source>
</evidence>
<sequence length="70" mass="8462">MRLLCLHLHLRELEFDWKDIQIMPGYPFAIAMPASERDSTFWFTTTCFTTACFTFFFLLNERNFTLHYIT</sequence>
<dbReference type="Proteomes" id="UP000326757">
    <property type="component" value="Unassembled WGS sequence"/>
</dbReference>
<accession>A0A5N6KJV7</accession>
<proteinExistence type="predicted"/>
<keyword evidence="1" id="KW-1133">Transmembrane helix</keyword>
<dbReference type="AlphaFoldDB" id="A0A5N6KJV7"/>